<gene>
    <name evidence="3" type="ORF">METZ01_LOCUS31900</name>
</gene>
<dbReference type="InterPro" id="IPR020627">
    <property type="entry name" value="KhpA"/>
</dbReference>
<proteinExistence type="inferred from homology"/>
<keyword evidence="1" id="KW-0963">Cytoplasm</keyword>
<dbReference type="Gene3D" id="3.30.300.20">
    <property type="match status" value="1"/>
</dbReference>
<dbReference type="InterPro" id="IPR009019">
    <property type="entry name" value="KH_sf_prok-type"/>
</dbReference>
<reference evidence="3" key="1">
    <citation type="submission" date="2018-05" db="EMBL/GenBank/DDBJ databases">
        <authorList>
            <person name="Lanie J.A."/>
            <person name="Ng W.-L."/>
            <person name="Kazmierczak K.M."/>
            <person name="Andrzejewski T.M."/>
            <person name="Davidsen T.M."/>
            <person name="Wayne K.J."/>
            <person name="Tettelin H."/>
            <person name="Glass J.I."/>
            <person name="Rusch D."/>
            <person name="Podicherti R."/>
            <person name="Tsui H.-C.T."/>
            <person name="Winkler M.E."/>
        </authorList>
    </citation>
    <scope>NUCLEOTIDE SEQUENCE</scope>
</reference>
<evidence type="ECO:0000256" key="1">
    <source>
        <dbReference type="ARBA" id="ARBA00022490"/>
    </source>
</evidence>
<evidence type="ECO:0000313" key="3">
    <source>
        <dbReference type="EMBL" id="SUZ79046.1"/>
    </source>
</evidence>
<dbReference type="PANTHER" id="PTHR34654:SF1">
    <property type="entry name" value="RNA-BINDING PROTEIN KHPA"/>
    <property type="match status" value="1"/>
</dbReference>
<dbReference type="PANTHER" id="PTHR34654">
    <property type="entry name" value="UPF0109 PROTEIN SCO5592"/>
    <property type="match status" value="1"/>
</dbReference>
<dbReference type="Pfam" id="PF13083">
    <property type="entry name" value="KH_KhpA-B"/>
    <property type="match status" value="1"/>
</dbReference>
<dbReference type="AlphaFoldDB" id="A0A381QI99"/>
<dbReference type="CDD" id="cd22533">
    <property type="entry name" value="KH-II_YlqC-like"/>
    <property type="match status" value="1"/>
</dbReference>
<dbReference type="EMBL" id="UINC01001372">
    <property type="protein sequence ID" value="SUZ79046.1"/>
    <property type="molecule type" value="Genomic_DNA"/>
</dbReference>
<dbReference type="SUPFAM" id="SSF54814">
    <property type="entry name" value="Prokaryotic type KH domain (KH-domain type II)"/>
    <property type="match status" value="1"/>
</dbReference>
<evidence type="ECO:0000256" key="2">
    <source>
        <dbReference type="ARBA" id="ARBA00022884"/>
    </source>
</evidence>
<keyword evidence="2" id="KW-0694">RNA-binding</keyword>
<sequence length="84" mass="9187">MSDQEGTTAEEVLLYLIAQLVEHPDQVELEIEESDTKISLMAKVSSEDIGRVIGKRGRVANSIRTLVRAAAVKDGVDVEVDFSD</sequence>
<dbReference type="PROSITE" id="PS50890">
    <property type="entry name" value="PUA"/>
    <property type="match status" value="1"/>
</dbReference>
<accession>A0A381QI99</accession>
<name>A0A381QI99_9ZZZZ</name>
<organism evidence="3">
    <name type="scientific">marine metagenome</name>
    <dbReference type="NCBI Taxonomy" id="408172"/>
    <lineage>
        <taxon>unclassified sequences</taxon>
        <taxon>metagenomes</taxon>
        <taxon>ecological metagenomes</taxon>
    </lineage>
</organism>
<dbReference type="InterPro" id="IPR015946">
    <property type="entry name" value="KH_dom-like_a/b"/>
</dbReference>
<protein>
    <submittedName>
        <fullName evidence="3">Uncharacterized protein</fullName>
    </submittedName>
</protein>
<dbReference type="GO" id="GO:0003723">
    <property type="term" value="F:RNA binding"/>
    <property type="evidence" value="ECO:0007669"/>
    <property type="project" value="UniProtKB-KW"/>
</dbReference>
<dbReference type="HAMAP" id="MF_00088">
    <property type="entry name" value="KhpA"/>
    <property type="match status" value="1"/>
</dbReference>